<evidence type="ECO:0000313" key="2">
    <source>
        <dbReference type="EMBL" id="KKN91281.1"/>
    </source>
</evidence>
<feature type="region of interest" description="Disordered" evidence="1">
    <location>
        <begin position="53"/>
        <end position="118"/>
    </location>
</feature>
<dbReference type="EMBL" id="LAZR01000105">
    <property type="protein sequence ID" value="KKN91281.1"/>
    <property type="molecule type" value="Genomic_DNA"/>
</dbReference>
<organism evidence="2">
    <name type="scientific">marine sediment metagenome</name>
    <dbReference type="NCBI Taxonomy" id="412755"/>
    <lineage>
        <taxon>unclassified sequences</taxon>
        <taxon>metagenomes</taxon>
        <taxon>ecological metagenomes</taxon>
    </lineage>
</organism>
<reference evidence="2" key="1">
    <citation type="journal article" date="2015" name="Nature">
        <title>Complex archaea that bridge the gap between prokaryotes and eukaryotes.</title>
        <authorList>
            <person name="Spang A."/>
            <person name="Saw J.H."/>
            <person name="Jorgensen S.L."/>
            <person name="Zaremba-Niedzwiedzka K."/>
            <person name="Martijn J."/>
            <person name="Lind A.E."/>
            <person name="van Eijk R."/>
            <person name="Schleper C."/>
            <person name="Guy L."/>
            <person name="Ettema T.J."/>
        </authorList>
    </citation>
    <scope>NUCLEOTIDE SEQUENCE</scope>
</reference>
<proteinExistence type="predicted"/>
<protein>
    <submittedName>
        <fullName evidence="2">Uncharacterized protein</fullName>
    </submittedName>
</protein>
<gene>
    <name evidence="2" type="ORF">LCGC14_0221490</name>
</gene>
<dbReference type="AlphaFoldDB" id="A0A0F9WXZ4"/>
<name>A0A0F9WXZ4_9ZZZZ</name>
<evidence type="ECO:0000256" key="1">
    <source>
        <dbReference type="SAM" id="MobiDB-lite"/>
    </source>
</evidence>
<accession>A0A0F9WXZ4</accession>
<feature type="compositionally biased region" description="Basic and acidic residues" evidence="1">
    <location>
        <begin position="72"/>
        <end position="82"/>
    </location>
</feature>
<comment type="caution">
    <text evidence="2">The sequence shown here is derived from an EMBL/GenBank/DDBJ whole genome shotgun (WGS) entry which is preliminary data.</text>
</comment>
<sequence length="118" mass="13356">MTFDEFKLDFLNFLDGSNVNLGRRGTKTRSAFLDKVLEKFETFSESCNNVNVDKNKTKKKDKNPMSGSVKCIKPEDPRKALDIGKGVHAMTSSESMRADEQLDRSPFSGKNDEDKENE</sequence>